<sequence length="149" mass="17125">MRIERSLPSLVSGGLRRRISLNLNFVFVGRLSKTKGKRPREEKVQKPPRKKDDEEEVGPSTTETVAETVDEEATPVIATAPLEERQPKRQKKQKCSERQLTLEDTDDMIYTQKVIDETHKLVNVPPMLFRTVLQDVDFSGKFRVEDCDV</sequence>
<organism evidence="2 3">
    <name type="scientific">Riccia sorocarpa</name>
    <dbReference type="NCBI Taxonomy" id="122646"/>
    <lineage>
        <taxon>Eukaryota</taxon>
        <taxon>Viridiplantae</taxon>
        <taxon>Streptophyta</taxon>
        <taxon>Embryophyta</taxon>
        <taxon>Marchantiophyta</taxon>
        <taxon>Marchantiopsida</taxon>
        <taxon>Marchantiidae</taxon>
        <taxon>Marchantiales</taxon>
        <taxon>Ricciaceae</taxon>
        <taxon>Riccia</taxon>
    </lineage>
</organism>
<dbReference type="EMBL" id="JBJQOH010000002">
    <property type="protein sequence ID" value="KAL3697996.1"/>
    <property type="molecule type" value="Genomic_DNA"/>
</dbReference>
<evidence type="ECO:0000313" key="3">
    <source>
        <dbReference type="Proteomes" id="UP001633002"/>
    </source>
</evidence>
<dbReference type="AlphaFoldDB" id="A0ABD3I413"/>
<reference evidence="2 3" key="1">
    <citation type="submission" date="2024-09" db="EMBL/GenBank/DDBJ databases">
        <title>Chromosome-scale assembly of Riccia sorocarpa.</title>
        <authorList>
            <person name="Paukszto L."/>
        </authorList>
    </citation>
    <scope>NUCLEOTIDE SEQUENCE [LARGE SCALE GENOMIC DNA]</scope>
    <source>
        <strain evidence="2">LP-2024</strain>
        <tissue evidence="2">Aerial parts of the thallus</tissue>
    </source>
</reference>
<proteinExistence type="predicted"/>
<evidence type="ECO:0000313" key="2">
    <source>
        <dbReference type="EMBL" id="KAL3697996.1"/>
    </source>
</evidence>
<comment type="caution">
    <text evidence="2">The sequence shown here is derived from an EMBL/GenBank/DDBJ whole genome shotgun (WGS) entry which is preliminary data.</text>
</comment>
<feature type="region of interest" description="Disordered" evidence="1">
    <location>
        <begin position="34"/>
        <end position="97"/>
    </location>
</feature>
<dbReference type="InterPro" id="IPR036396">
    <property type="entry name" value="Cyt_P450_sf"/>
</dbReference>
<dbReference type="SUPFAM" id="SSF48264">
    <property type="entry name" value="Cytochrome P450"/>
    <property type="match status" value="1"/>
</dbReference>
<gene>
    <name evidence="2" type="ORF">R1sor_012072</name>
</gene>
<dbReference type="Gene3D" id="1.10.630.10">
    <property type="entry name" value="Cytochrome P450"/>
    <property type="match status" value="1"/>
</dbReference>
<evidence type="ECO:0000256" key="1">
    <source>
        <dbReference type="SAM" id="MobiDB-lite"/>
    </source>
</evidence>
<name>A0ABD3I413_9MARC</name>
<keyword evidence="3" id="KW-1185">Reference proteome</keyword>
<accession>A0ABD3I413</accession>
<protein>
    <submittedName>
        <fullName evidence="2">Uncharacterized protein</fullName>
    </submittedName>
</protein>
<dbReference type="Proteomes" id="UP001633002">
    <property type="component" value="Unassembled WGS sequence"/>
</dbReference>